<evidence type="ECO:0008006" key="4">
    <source>
        <dbReference type="Google" id="ProtNLM"/>
    </source>
</evidence>
<sequence length="415" mass="45298">MNIKKILSVGAGSVLLLIGQQAVAQKGANSLYSAFAIGDLDQHDYSRGFGIGSSGMARQSVGFLNELNPASYAAVPTQNFMLEGALNFKISDYKSTQTSSTGGDFQFRHVAFGFNVVPGRWGSAVGFSPYSSVDYSLSENKSIAGAATDLKATVEGSGGLNRIYWSNGVRVTKNLSLGISSAFLFGPINAKETFNDNISNGSIYSQRSEYAYNVNFTGGAQYHAKLSKKWNLGLGATYRFKTPLTMRPKITINNSSDQTLFEDDLAKEGFTLPVEYGGGFSLSNDKLTIVGDVRRQLWNDLNKTTTYQLKDATRISGGLEYSLTKTYYNGAMEGILLQLGGSHNESYLSIDGHNITDNNVTVGVSIPKGYILRYSLAMEIGRRGTMAGGLVQETYVNAVFHLTFRDLWFIKRKEY</sequence>
<dbReference type="RefSeq" id="WP_108686939.1">
    <property type="nucleotide sequence ID" value="NZ_QCYK01000002.1"/>
</dbReference>
<keyword evidence="3" id="KW-1185">Reference proteome</keyword>
<evidence type="ECO:0000313" key="2">
    <source>
        <dbReference type="EMBL" id="PUZ25102.1"/>
    </source>
</evidence>
<protein>
    <recommendedName>
        <fullName evidence="4">Outer membrane protein beta-barrel domain-containing protein</fullName>
    </recommendedName>
</protein>
<dbReference type="EMBL" id="QCYK01000002">
    <property type="protein sequence ID" value="PUZ25102.1"/>
    <property type="molecule type" value="Genomic_DNA"/>
</dbReference>
<dbReference type="Proteomes" id="UP000244450">
    <property type="component" value="Unassembled WGS sequence"/>
</dbReference>
<organism evidence="2 3">
    <name type="scientific">Chitinophaga parva</name>
    <dbReference type="NCBI Taxonomy" id="2169414"/>
    <lineage>
        <taxon>Bacteria</taxon>
        <taxon>Pseudomonadati</taxon>
        <taxon>Bacteroidota</taxon>
        <taxon>Chitinophagia</taxon>
        <taxon>Chitinophagales</taxon>
        <taxon>Chitinophagaceae</taxon>
        <taxon>Chitinophaga</taxon>
    </lineage>
</organism>
<evidence type="ECO:0000256" key="1">
    <source>
        <dbReference type="SAM" id="SignalP"/>
    </source>
</evidence>
<comment type="caution">
    <text evidence="2">The sequence shown here is derived from an EMBL/GenBank/DDBJ whole genome shotgun (WGS) entry which is preliminary data.</text>
</comment>
<gene>
    <name evidence="2" type="ORF">DCC81_12395</name>
</gene>
<dbReference type="SUPFAM" id="SSF56935">
    <property type="entry name" value="Porins"/>
    <property type="match status" value="1"/>
</dbReference>
<accession>A0A2T7BFN8</accession>
<evidence type="ECO:0000313" key="3">
    <source>
        <dbReference type="Proteomes" id="UP000244450"/>
    </source>
</evidence>
<feature type="signal peptide" evidence="1">
    <location>
        <begin position="1"/>
        <end position="24"/>
    </location>
</feature>
<dbReference type="OrthoDB" id="1491239at2"/>
<feature type="chain" id="PRO_5015674459" description="Outer membrane protein beta-barrel domain-containing protein" evidence="1">
    <location>
        <begin position="25"/>
        <end position="415"/>
    </location>
</feature>
<name>A0A2T7BFN8_9BACT</name>
<dbReference type="Gene3D" id="2.40.160.60">
    <property type="entry name" value="Outer membrane protein transport protein (OMPP1/FadL/TodX)"/>
    <property type="match status" value="1"/>
</dbReference>
<dbReference type="AlphaFoldDB" id="A0A2T7BFN8"/>
<reference evidence="2 3" key="1">
    <citation type="submission" date="2018-04" db="EMBL/GenBank/DDBJ databases">
        <title>Chitinophaga fuyangensis sp. nov., isolated from soil in a chemical factory.</title>
        <authorList>
            <person name="Chen K."/>
        </authorList>
    </citation>
    <scope>NUCLEOTIDE SEQUENCE [LARGE SCALE GENOMIC DNA]</scope>
    <source>
        <strain evidence="2 3">LY-1</strain>
    </source>
</reference>
<proteinExistence type="predicted"/>
<keyword evidence="1" id="KW-0732">Signal</keyword>